<accession>A0AAD9NAY5</accession>
<gene>
    <name evidence="4" type="ORF">LSH36_131g04061</name>
</gene>
<dbReference type="PANTHER" id="PTHR31624:SF4">
    <property type="entry name" value="CHROMOSOME 16 OPEN READING FRAME 72"/>
    <property type="match status" value="1"/>
</dbReference>
<organism evidence="4 5">
    <name type="scientific">Paralvinella palmiformis</name>
    <dbReference type="NCBI Taxonomy" id="53620"/>
    <lineage>
        <taxon>Eukaryota</taxon>
        <taxon>Metazoa</taxon>
        <taxon>Spiralia</taxon>
        <taxon>Lophotrochozoa</taxon>
        <taxon>Annelida</taxon>
        <taxon>Polychaeta</taxon>
        <taxon>Sedentaria</taxon>
        <taxon>Canalipalpata</taxon>
        <taxon>Terebellida</taxon>
        <taxon>Terebelliformia</taxon>
        <taxon>Alvinellidae</taxon>
        <taxon>Paralvinella</taxon>
    </lineage>
</organism>
<evidence type="ECO:0000256" key="1">
    <source>
        <dbReference type="ARBA" id="ARBA00004123"/>
    </source>
</evidence>
<name>A0AAD9NAY5_9ANNE</name>
<dbReference type="Proteomes" id="UP001208570">
    <property type="component" value="Unassembled WGS sequence"/>
</dbReference>
<keyword evidence="2" id="KW-0539">Nucleus</keyword>
<feature type="region of interest" description="Disordered" evidence="3">
    <location>
        <begin position="169"/>
        <end position="190"/>
    </location>
</feature>
<dbReference type="EMBL" id="JAODUP010000131">
    <property type="protein sequence ID" value="KAK2160539.1"/>
    <property type="molecule type" value="Genomic_DNA"/>
</dbReference>
<protein>
    <submittedName>
        <fullName evidence="4">Uncharacterized protein</fullName>
    </submittedName>
</protein>
<evidence type="ECO:0000313" key="4">
    <source>
        <dbReference type="EMBL" id="KAK2160539.1"/>
    </source>
</evidence>
<dbReference type="InterPro" id="IPR040308">
    <property type="entry name" value="HAPR1"/>
</dbReference>
<dbReference type="PANTHER" id="PTHR31624">
    <property type="entry name" value="UPF0472 PROTEIN C16ORF72"/>
    <property type="match status" value="1"/>
</dbReference>
<dbReference type="InterPro" id="IPR029196">
    <property type="entry name" value="HAPSTR1-like"/>
</dbReference>
<comment type="subcellular location">
    <subcellularLocation>
        <location evidence="1">Nucleus</location>
    </subcellularLocation>
</comment>
<sequence length="283" mass="32135">MMADDLESEKDKLGDNWLSSWEAQSLDEWDRNSNMDELVHAENEQSLQKLWLSFQNSASAIAQLYKEGSQRGTVSLWVPFQNSASSVTMLHRDSQEVMKKAFDLGCQHGSQRKTKELLNWARKRRRHIRRDDLIAYLCGKTAPIRNHHHHHWSGNALARTPTRVTMGMDRSCSPRHSGSLNGENKLDEGEPDLQPFRDALALQGLNGAMSNVSMSRGSSHSVCGTPSGGDVTNPEVDDFHYFILNEMTQHCESRKRNSSSDTRIDSPSRKRSRFCFNNDVMDV</sequence>
<dbReference type="AlphaFoldDB" id="A0AAD9NAY5"/>
<evidence type="ECO:0000256" key="3">
    <source>
        <dbReference type="SAM" id="MobiDB-lite"/>
    </source>
</evidence>
<reference evidence="4" key="1">
    <citation type="journal article" date="2023" name="Mol. Biol. Evol.">
        <title>Third-Generation Sequencing Reveals the Adaptive Role of the Epigenome in Three Deep-Sea Polychaetes.</title>
        <authorList>
            <person name="Perez M."/>
            <person name="Aroh O."/>
            <person name="Sun Y."/>
            <person name="Lan Y."/>
            <person name="Juniper S.K."/>
            <person name="Young C.R."/>
            <person name="Angers B."/>
            <person name="Qian P.Y."/>
        </authorList>
    </citation>
    <scope>NUCLEOTIDE SEQUENCE</scope>
    <source>
        <strain evidence="4">P08H-3</strain>
    </source>
</reference>
<comment type="caution">
    <text evidence="4">The sequence shown here is derived from an EMBL/GenBank/DDBJ whole genome shotgun (WGS) entry which is preliminary data.</text>
</comment>
<proteinExistence type="predicted"/>
<evidence type="ECO:0000256" key="2">
    <source>
        <dbReference type="ARBA" id="ARBA00023242"/>
    </source>
</evidence>
<dbReference type="Pfam" id="PF15251">
    <property type="entry name" value="TAPR1-like"/>
    <property type="match status" value="1"/>
</dbReference>
<evidence type="ECO:0000313" key="5">
    <source>
        <dbReference type="Proteomes" id="UP001208570"/>
    </source>
</evidence>
<keyword evidence="5" id="KW-1185">Reference proteome</keyword>
<dbReference type="GO" id="GO:0005634">
    <property type="term" value="C:nucleus"/>
    <property type="evidence" value="ECO:0007669"/>
    <property type="project" value="UniProtKB-SubCell"/>
</dbReference>